<keyword evidence="5" id="KW-0067">ATP-binding</keyword>
<evidence type="ECO:0000256" key="1">
    <source>
        <dbReference type="ARBA" id="ARBA00022741"/>
    </source>
</evidence>
<dbReference type="GO" id="GO:0016787">
    <property type="term" value="F:hydrolase activity"/>
    <property type="evidence" value="ECO:0007669"/>
    <property type="project" value="UniProtKB-KW"/>
</dbReference>
<dbReference type="InterPro" id="IPR011335">
    <property type="entry name" value="Restrct_endonuc-II-like"/>
</dbReference>
<evidence type="ECO:0000256" key="5">
    <source>
        <dbReference type="ARBA" id="ARBA00022840"/>
    </source>
</evidence>
<evidence type="ECO:0000259" key="9">
    <source>
        <dbReference type="Pfam" id="PF12705"/>
    </source>
</evidence>
<evidence type="ECO:0000256" key="6">
    <source>
        <dbReference type="ARBA" id="ARBA00023125"/>
    </source>
</evidence>
<dbReference type="InterPro" id="IPR038726">
    <property type="entry name" value="PDDEXK_AddAB-type"/>
</dbReference>
<sequence>MFIIGRKTREELKEIMSYYKTDRLWSWSKFNAYHTSPYEYYLKYIKHVPEDRDDCIYVVTGGMSHDIMENLYLGHIKYEEMDEKFEDSWLTAEVADLKFDRNDEKKNESVKQKYYECLKHFFNHHKMFKQHMEIERFVTAKIGNNVFQGYIDAVYKDDDGNYHILDWKTSSIYKGKKAENECGQLIVYAIALNQMGIPMDKIRISWDFLKYVSIDCQQANGKWTTREIERNQIGVKLQTSVKMWLKKCGYEEKQLEYLDLLMQTNDIKCLPEEVQEKYKMNDCIVTVPITDELLNKWTTDIIDTICEIEEKENRYQKLKDNNLSEAENEFWDSDDQVEKQSYYFSTLCAYSPNVHLPYKKYLDKLNAKKEQQDNIFAGVGADITSNTQGEILGEDDMSWLNDL</sequence>
<proteinExistence type="predicted"/>
<reference evidence="10" key="1">
    <citation type="submission" date="2022-11" db="EMBL/GenBank/DDBJ databases">
        <title>Temperate bacteriophages infecting mucin-degrading bacterium Ruminococcus gnavus from the human gut.</title>
        <authorList>
            <person name="Buttimer C."/>
        </authorList>
    </citation>
    <scope>NUCLEOTIDE SEQUENCE</scope>
    <source>
        <strain evidence="10">CCUG 49994</strain>
    </source>
</reference>
<organism evidence="10 11">
    <name type="scientific">Mediterraneibacter gnavus</name>
    <name type="common">Ruminococcus gnavus</name>
    <dbReference type="NCBI Taxonomy" id="33038"/>
    <lineage>
        <taxon>Bacteria</taxon>
        <taxon>Bacillati</taxon>
        <taxon>Bacillota</taxon>
        <taxon>Clostridia</taxon>
        <taxon>Lachnospirales</taxon>
        <taxon>Lachnospiraceae</taxon>
        <taxon>Mediterraneibacter</taxon>
    </lineage>
</organism>
<keyword evidence="3" id="KW-0378">Hydrolase</keyword>
<keyword evidence="2" id="KW-0227">DNA damage</keyword>
<dbReference type="Gene3D" id="3.90.320.10">
    <property type="match status" value="1"/>
</dbReference>
<dbReference type="SUPFAM" id="SSF52980">
    <property type="entry name" value="Restriction endonuclease-like"/>
    <property type="match status" value="1"/>
</dbReference>
<evidence type="ECO:0000313" key="10">
    <source>
        <dbReference type="EMBL" id="MCZ0666660.1"/>
    </source>
</evidence>
<keyword evidence="8" id="KW-0175">Coiled coil</keyword>
<evidence type="ECO:0000313" key="11">
    <source>
        <dbReference type="Proteomes" id="UP001079535"/>
    </source>
</evidence>
<accession>A0A9Q4EYK2</accession>
<dbReference type="AlphaFoldDB" id="A0A9Q4EYK2"/>
<keyword evidence="1" id="KW-0547">Nucleotide-binding</keyword>
<feature type="domain" description="PD-(D/E)XK endonuclease-like" evidence="9">
    <location>
        <begin position="25"/>
        <end position="196"/>
    </location>
</feature>
<comment type="caution">
    <text evidence="10">The sequence shown here is derived from an EMBL/GenBank/DDBJ whole genome shotgun (WGS) entry which is preliminary data.</text>
</comment>
<evidence type="ECO:0000256" key="3">
    <source>
        <dbReference type="ARBA" id="ARBA00022801"/>
    </source>
</evidence>
<gene>
    <name evidence="10" type="ORF">OZZ17_03795</name>
</gene>
<keyword evidence="7" id="KW-0234">DNA repair</keyword>
<dbReference type="Proteomes" id="UP001079535">
    <property type="component" value="Unassembled WGS sequence"/>
</dbReference>
<dbReference type="InterPro" id="IPR011604">
    <property type="entry name" value="PDDEXK-like_dom_sf"/>
</dbReference>
<evidence type="ECO:0000256" key="7">
    <source>
        <dbReference type="ARBA" id="ARBA00023204"/>
    </source>
</evidence>
<keyword evidence="4" id="KW-0347">Helicase</keyword>
<evidence type="ECO:0000256" key="2">
    <source>
        <dbReference type="ARBA" id="ARBA00022763"/>
    </source>
</evidence>
<name>A0A9Q4EYK2_MEDGN</name>
<dbReference type="GO" id="GO:0006281">
    <property type="term" value="P:DNA repair"/>
    <property type="evidence" value="ECO:0007669"/>
    <property type="project" value="UniProtKB-KW"/>
</dbReference>
<dbReference type="EMBL" id="JAPRAY010000003">
    <property type="protein sequence ID" value="MCZ0666660.1"/>
    <property type="molecule type" value="Genomic_DNA"/>
</dbReference>
<dbReference type="Pfam" id="PF12705">
    <property type="entry name" value="PDDEXK_1"/>
    <property type="match status" value="1"/>
</dbReference>
<protein>
    <submittedName>
        <fullName evidence="10">PD-(D/E)XK nuclease family protein</fullName>
    </submittedName>
</protein>
<keyword evidence="6" id="KW-0238">DNA-binding</keyword>
<dbReference type="GO" id="GO:0005524">
    <property type="term" value="F:ATP binding"/>
    <property type="evidence" value="ECO:0007669"/>
    <property type="project" value="UniProtKB-KW"/>
</dbReference>
<dbReference type="GO" id="GO:0004386">
    <property type="term" value="F:helicase activity"/>
    <property type="evidence" value="ECO:0007669"/>
    <property type="project" value="UniProtKB-KW"/>
</dbReference>
<dbReference type="RefSeq" id="WP_268803420.1">
    <property type="nucleotide sequence ID" value="NZ_JAPRAY010000003.1"/>
</dbReference>
<dbReference type="GO" id="GO:0003677">
    <property type="term" value="F:DNA binding"/>
    <property type="evidence" value="ECO:0007669"/>
    <property type="project" value="UniProtKB-KW"/>
</dbReference>
<evidence type="ECO:0000256" key="4">
    <source>
        <dbReference type="ARBA" id="ARBA00022806"/>
    </source>
</evidence>
<evidence type="ECO:0000256" key="8">
    <source>
        <dbReference type="SAM" id="Coils"/>
    </source>
</evidence>
<feature type="coiled-coil region" evidence="8">
    <location>
        <begin position="301"/>
        <end position="328"/>
    </location>
</feature>